<dbReference type="EMBL" id="CAEZXP010000001">
    <property type="protein sequence ID" value="CAB4682308.1"/>
    <property type="molecule type" value="Genomic_DNA"/>
</dbReference>
<accession>A0A6J6NB53</accession>
<protein>
    <submittedName>
        <fullName evidence="3">Unannotated protein</fullName>
    </submittedName>
</protein>
<proteinExistence type="predicted"/>
<evidence type="ECO:0000256" key="2">
    <source>
        <dbReference type="SAM" id="Phobius"/>
    </source>
</evidence>
<name>A0A6J6NB53_9ZZZZ</name>
<keyword evidence="2" id="KW-1133">Transmembrane helix</keyword>
<gene>
    <name evidence="3" type="ORF">UFOPK2399_00027</name>
</gene>
<feature type="region of interest" description="Disordered" evidence="1">
    <location>
        <begin position="169"/>
        <end position="202"/>
    </location>
</feature>
<keyword evidence="2" id="KW-0472">Membrane</keyword>
<organism evidence="3">
    <name type="scientific">freshwater metagenome</name>
    <dbReference type="NCBI Taxonomy" id="449393"/>
    <lineage>
        <taxon>unclassified sequences</taxon>
        <taxon>metagenomes</taxon>
        <taxon>ecological metagenomes</taxon>
    </lineage>
</organism>
<dbReference type="AlphaFoldDB" id="A0A6J6NB53"/>
<evidence type="ECO:0000256" key="1">
    <source>
        <dbReference type="SAM" id="MobiDB-lite"/>
    </source>
</evidence>
<feature type="transmembrane region" description="Helical" evidence="2">
    <location>
        <begin position="219"/>
        <end position="240"/>
    </location>
</feature>
<keyword evidence="2" id="KW-0812">Transmembrane</keyword>
<sequence length="372" mass="39503">MRRRLAWALAVPLIATSLEVAHAASYQLVYPDGPGRARVLALSGHGYERHFPAVAALLASVLVGALLARIFTPRRPGLMSIDARVFFALPPTAFVLQEALELVSAGQAPYDVALSPVLLPGLVMQLPFAALTWFVGHLLVDAADVVAHAIRCIPRVALHVFVTRLTSNRHELPPRRPPTSDAHPRGPPTRVSSRSGVPHPRRRPFDLTISGGFTMHRPLALVVVFAVLSLASVSAALAHARISNNGVTMTLHVDPNDEPVAEAPSTLVIESVEVQPAFSWSSCGCTLTVSDGAGKVVYAGTAAARVTVTFPSAGAYQATYAGRTPVTTKSTVMKTVMKLVKGKKKKVSVPTVVTTTATTAFSIPFAFRVDPA</sequence>
<evidence type="ECO:0000313" key="3">
    <source>
        <dbReference type="EMBL" id="CAB4682308.1"/>
    </source>
</evidence>
<reference evidence="3" key="1">
    <citation type="submission" date="2020-05" db="EMBL/GenBank/DDBJ databases">
        <authorList>
            <person name="Chiriac C."/>
            <person name="Salcher M."/>
            <person name="Ghai R."/>
            <person name="Kavagutti S V."/>
        </authorList>
    </citation>
    <scope>NUCLEOTIDE SEQUENCE</scope>
</reference>
<feature type="transmembrane region" description="Helical" evidence="2">
    <location>
        <begin position="50"/>
        <end position="71"/>
    </location>
</feature>